<evidence type="ECO:0000313" key="2">
    <source>
        <dbReference type="EMBL" id="GFT97490.1"/>
    </source>
</evidence>
<dbReference type="InterPro" id="IPR018792">
    <property type="entry name" value="NUPR1-like"/>
</dbReference>
<dbReference type="EMBL" id="BMAW01122105">
    <property type="protein sequence ID" value="GFT97490.1"/>
    <property type="molecule type" value="Genomic_DNA"/>
</dbReference>
<feature type="region of interest" description="Disordered" evidence="1">
    <location>
        <begin position="17"/>
        <end position="47"/>
    </location>
</feature>
<reference evidence="2" key="1">
    <citation type="submission" date="2020-08" db="EMBL/GenBank/DDBJ databases">
        <title>Multicomponent nature underlies the extraordinary mechanical properties of spider dragline silk.</title>
        <authorList>
            <person name="Kono N."/>
            <person name="Nakamura H."/>
            <person name="Mori M."/>
            <person name="Yoshida Y."/>
            <person name="Ohtoshi R."/>
            <person name="Malay A.D."/>
            <person name="Moran D.A.P."/>
            <person name="Tomita M."/>
            <person name="Numata K."/>
            <person name="Arakawa K."/>
        </authorList>
    </citation>
    <scope>NUCLEOTIDE SEQUENCE</scope>
</reference>
<dbReference type="GO" id="GO:0006357">
    <property type="term" value="P:regulation of transcription by RNA polymerase II"/>
    <property type="evidence" value="ECO:0007669"/>
    <property type="project" value="TreeGrafter"/>
</dbReference>
<dbReference type="PANTHER" id="PTHR17149">
    <property type="entry name" value="NUCLEAR PROTEIN 1 AND 2"/>
    <property type="match status" value="1"/>
</dbReference>
<protein>
    <submittedName>
        <fullName evidence="2">Uncharacterized protein</fullName>
    </submittedName>
</protein>
<name>A0A8X6Q2W7_NEPPI</name>
<comment type="caution">
    <text evidence="2">The sequence shown here is derived from an EMBL/GenBank/DDBJ whole genome shotgun (WGS) entry which is preliminary data.</text>
</comment>
<sequence length="71" mass="8341">MSEEHFDEYEHFNYEQDKFINTGSGKQRSKKEVAEHTNKHDPCGHVRKLVTKMQNTEANRKDPHLNTSKPS</sequence>
<evidence type="ECO:0000313" key="3">
    <source>
        <dbReference type="Proteomes" id="UP000887013"/>
    </source>
</evidence>
<evidence type="ECO:0000256" key="1">
    <source>
        <dbReference type="SAM" id="MobiDB-lite"/>
    </source>
</evidence>
<feature type="compositionally biased region" description="Basic and acidic residues" evidence="1">
    <location>
        <begin position="30"/>
        <end position="44"/>
    </location>
</feature>
<organism evidence="2 3">
    <name type="scientific">Nephila pilipes</name>
    <name type="common">Giant wood spider</name>
    <name type="synonym">Nephila maculata</name>
    <dbReference type="NCBI Taxonomy" id="299642"/>
    <lineage>
        <taxon>Eukaryota</taxon>
        <taxon>Metazoa</taxon>
        <taxon>Ecdysozoa</taxon>
        <taxon>Arthropoda</taxon>
        <taxon>Chelicerata</taxon>
        <taxon>Arachnida</taxon>
        <taxon>Araneae</taxon>
        <taxon>Araneomorphae</taxon>
        <taxon>Entelegynae</taxon>
        <taxon>Araneoidea</taxon>
        <taxon>Nephilidae</taxon>
        <taxon>Nephila</taxon>
    </lineage>
</organism>
<dbReference type="OrthoDB" id="10030453at2759"/>
<keyword evidence="3" id="KW-1185">Reference proteome</keyword>
<dbReference type="GO" id="GO:0045786">
    <property type="term" value="P:negative regulation of cell cycle"/>
    <property type="evidence" value="ECO:0007669"/>
    <property type="project" value="TreeGrafter"/>
</dbReference>
<dbReference type="PANTHER" id="PTHR17149:SF4">
    <property type="entry name" value="RH17958P"/>
    <property type="match status" value="1"/>
</dbReference>
<dbReference type="GO" id="GO:0008285">
    <property type="term" value="P:negative regulation of cell population proliferation"/>
    <property type="evidence" value="ECO:0007669"/>
    <property type="project" value="TreeGrafter"/>
</dbReference>
<dbReference type="Proteomes" id="UP000887013">
    <property type="component" value="Unassembled WGS sequence"/>
</dbReference>
<dbReference type="AlphaFoldDB" id="A0A8X6Q2W7"/>
<proteinExistence type="predicted"/>
<accession>A0A8X6Q2W7</accession>
<feature type="region of interest" description="Disordered" evidence="1">
    <location>
        <begin position="52"/>
        <end position="71"/>
    </location>
</feature>
<dbReference type="GO" id="GO:0005634">
    <property type="term" value="C:nucleus"/>
    <property type="evidence" value="ECO:0007669"/>
    <property type="project" value="TreeGrafter"/>
</dbReference>
<dbReference type="Pfam" id="PF10195">
    <property type="entry name" value="Phospho_p8"/>
    <property type="match status" value="1"/>
</dbReference>
<gene>
    <name evidence="2" type="ORF">NPIL_137901</name>
</gene>